<reference evidence="2 3" key="1">
    <citation type="submission" date="2021-06" db="EMBL/GenBank/DDBJ databases">
        <title>Microbial metabolic specificity influences pelagic lipid remineralization.</title>
        <authorList>
            <person name="Behrendt L."/>
            <person name="Hunter J.E."/>
            <person name="Alcolombri U."/>
            <person name="Smriga S."/>
            <person name="Mincer T."/>
            <person name="Lowenstein D.P."/>
            <person name="Peaudecerf F.J."/>
            <person name="Fernandez V.I."/>
            <person name="Fredricks H."/>
            <person name="Almblad H."/>
            <person name="Harrison J.J."/>
            <person name="Stocker R."/>
            <person name="Van Mooy B.A.S."/>
        </authorList>
    </citation>
    <scope>NUCLEOTIDE SEQUENCE [LARGE SCALE GENOMIC DNA]</scope>
    <source>
        <strain evidence="2 3">HP15-B</strain>
    </source>
</reference>
<keyword evidence="3" id="KW-1185">Reference proteome</keyword>
<gene>
    <name evidence="2" type="ORF">KQ249_13645</name>
</gene>
<dbReference type="Pfam" id="PF04230">
    <property type="entry name" value="PS_pyruv_trans"/>
    <property type="match status" value="1"/>
</dbReference>
<organism evidence="2 3">
    <name type="scientific">Marinobacter adhaerens</name>
    <dbReference type="NCBI Taxonomy" id="1033846"/>
    <lineage>
        <taxon>Bacteria</taxon>
        <taxon>Pseudomonadati</taxon>
        <taxon>Pseudomonadota</taxon>
        <taxon>Gammaproteobacteria</taxon>
        <taxon>Pseudomonadales</taxon>
        <taxon>Marinobacteraceae</taxon>
        <taxon>Marinobacter</taxon>
    </lineage>
</organism>
<dbReference type="GeneID" id="78560497"/>
<accession>A0ABX8IET8</accession>
<feature type="domain" description="Polysaccharide pyruvyl transferase" evidence="1">
    <location>
        <begin position="20"/>
        <end position="370"/>
    </location>
</feature>
<dbReference type="EMBL" id="CP076686">
    <property type="protein sequence ID" value="QWV11729.1"/>
    <property type="molecule type" value="Genomic_DNA"/>
</dbReference>
<proteinExistence type="predicted"/>
<dbReference type="GO" id="GO:0016740">
    <property type="term" value="F:transferase activity"/>
    <property type="evidence" value="ECO:0007669"/>
    <property type="project" value="UniProtKB-KW"/>
</dbReference>
<evidence type="ECO:0000259" key="1">
    <source>
        <dbReference type="Pfam" id="PF04230"/>
    </source>
</evidence>
<dbReference type="PANTHER" id="PTHR36836">
    <property type="entry name" value="COLANIC ACID BIOSYNTHESIS PROTEIN WCAK"/>
    <property type="match status" value="1"/>
</dbReference>
<dbReference type="Proteomes" id="UP000683442">
    <property type="component" value="Chromosome"/>
</dbReference>
<evidence type="ECO:0000313" key="3">
    <source>
        <dbReference type="Proteomes" id="UP000683442"/>
    </source>
</evidence>
<dbReference type="InterPro" id="IPR007345">
    <property type="entry name" value="Polysacch_pyruvyl_Trfase"/>
</dbReference>
<sequence length="446" mass="50016">MSTRSPSPRIAVFGHYGNQNLGDEAIIEAVLKNLRHHLPNAELSCFSINPSDSASRHGVDSFPIRYRADFFNPPRTQTPAQEDTPAPAAVNEVATPLAKSWKTRLKSFPLLGSLLRTGQNVVEFRHTLKQEVVFLRAASIRLETVDLLLITGSNQFLDNFGGPWGFPYTLLKWTWLAKRSGTKVAFLSIGAGPLTHPLSYWMLRRALKRADYLSLRDEGSQTLIREKVGIEGPVFPDLAHSLYESGARPSRAERSDRLRVAVNPMPVFDRRYWHHPDDTLYRDYVQKLAKLCEHIVQEGAHLTLFSTQLKDEDVIDDVIEAMGVAAPPSIARSRTVAELMETLSQSDCVVATRFHATVLPLQLGIPVLGICYYRKAAELLVDVGLGDYFVNIDDFDDETLRQKYKALTTRISSGSLTLSEEHSRYIQALDEQYRNIAALAVKGDQQ</sequence>
<protein>
    <submittedName>
        <fullName evidence="2">Polysaccharide pyruvyl transferase family protein</fullName>
    </submittedName>
</protein>
<dbReference type="RefSeq" id="WP_014577258.1">
    <property type="nucleotide sequence ID" value="NZ_CP076686.1"/>
</dbReference>
<keyword evidence="2" id="KW-0808">Transferase</keyword>
<evidence type="ECO:0000313" key="2">
    <source>
        <dbReference type="EMBL" id="QWV11729.1"/>
    </source>
</evidence>
<name>A0ABX8IET8_9GAMM</name>
<dbReference type="PANTHER" id="PTHR36836:SF1">
    <property type="entry name" value="COLANIC ACID BIOSYNTHESIS PROTEIN WCAK"/>
    <property type="match status" value="1"/>
</dbReference>